<feature type="chain" id="PRO_5045566000" evidence="1">
    <location>
        <begin position="23"/>
        <end position="655"/>
    </location>
</feature>
<feature type="domain" description="Peptidase M61 catalytic" evidence="2">
    <location>
        <begin position="330"/>
        <end position="446"/>
    </location>
</feature>
<organism evidence="4 5">
    <name type="scientific">Sphingomonas immobilis</name>
    <dbReference type="NCBI Taxonomy" id="3063997"/>
    <lineage>
        <taxon>Bacteria</taxon>
        <taxon>Pseudomonadati</taxon>
        <taxon>Pseudomonadota</taxon>
        <taxon>Alphaproteobacteria</taxon>
        <taxon>Sphingomonadales</taxon>
        <taxon>Sphingomonadaceae</taxon>
        <taxon>Sphingomonas</taxon>
    </lineage>
</organism>
<dbReference type="RefSeq" id="WP_304562464.1">
    <property type="nucleotide sequence ID" value="NZ_JAUQSZ010000012.1"/>
</dbReference>
<dbReference type="InterPro" id="IPR036034">
    <property type="entry name" value="PDZ_sf"/>
</dbReference>
<dbReference type="InterPro" id="IPR024191">
    <property type="entry name" value="Peptidase_M61"/>
</dbReference>
<keyword evidence="1" id="KW-0732">Signal</keyword>
<proteinExistence type="predicted"/>
<dbReference type="Gene3D" id="2.60.40.3650">
    <property type="match status" value="1"/>
</dbReference>
<evidence type="ECO:0000313" key="4">
    <source>
        <dbReference type="EMBL" id="MDO7843937.1"/>
    </source>
</evidence>
<evidence type="ECO:0000259" key="2">
    <source>
        <dbReference type="Pfam" id="PF05299"/>
    </source>
</evidence>
<dbReference type="SUPFAM" id="SSF50156">
    <property type="entry name" value="PDZ domain-like"/>
    <property type="match status" value="1"/>
</dbReference>
<dbReference type="InterPro" id="IPR007963">
    <property type="entry name" value="Peptidase_M61_catalytic"/>
</dbReference>
<reference evidence="4" key="1">
    <citation type="submission" date="2023-07" db="EMBL/GenBank/DDBJ databases">
        <authorList>
            <person name="Kim M.K."/>
        </authorList>
    </citation>
    <scope>NUCLEOTIDE SEQUENCE</scope>
    <source>
        <strain evidence="4">CA1-15</strain>
    </source>
</reference>
<comment type="caution">
    <text evidence="4">The sequence shown here is derived from an EMBL/GenBank/DDBJ whole genome shotgun (WGS) entry which is preliminary data.</text>
</comment>
<dbReference type="EMBL" id="JAUQSZ010000012">
    <property type="protein sequence ID" value="MDO7843937.1"/>
    <property type="molecule type" value="Genomic_DNA"/>
</dbReference>
<keyword evidence="5" id="KW-1185">Reference proteome</keyword>
<dbReference type="PIRSF" id="PIRSF016493">
    <property type="entry name" value="Glycyl_aminpptds"/>
    <property type="match status" value="1"/>
</dbReference>
<accession>A0ABT9A5C3</accession>
<dbReference type="Pfam" id="PF05299">
    <property type="entry name" value="Peptidase_M61"/>
    <property type="match status" value="1"/>
</dbReference>
<name>A0ABT9A5C3_9SPHN</name>
<sequence>MIRSVALAVILFATVLPDSARADTPVIAAPAPAPAARIENSRPQPIAFEDRIPRARDVAFPGEMALDIDATDTRRGIFAVKQTITGAPAGHMVLLFPKWLPGNHSPTGQIDKLTGLTITADGQRVAWRRDPVEVFAFHIDVPRGAERIDIAFQFLSSTSKDTGPIVMSANMLRLQWNAVSLYPAGYFVRNIPVSARVTYPADFETATALESRCAGSVCSYEPTNYEVLVDSPVLAGRFHRRWALSPRVDLDAFADDPAELVASKEQIAAHEELIAQTLKMFGPQQHYDHYRFLLSISDQLTGLGLEHHRSSEDGVSPGYFQNWKDGPASRNLLPHEFAHSWNGKFRRGRGLWTPDYNTPTRDESLWVYEGLTHLLGYVLQVRAGLVTKQDTLDQFAIILSALETRPGRVWRSLIDTTNDPVMSQRRPRAWLSWQRNEDYYVEGLLVWMRIDSILREQSGGRLSIDDFARAFFRGRDGDFGELTYDRDDVIDTLDDLQPYDWRGLLTQLLEGHAPDAPLDGVAANGYVLRYAEEPTKAFAQFQKMRAAALLSASIGIVVDREARITDVTWGSPAFAAGLAIGDTITNVGTSAFSEAALCAAITAAKTNPAAQITLTIRHEAFSGKVAIDYHGGLRYPRLEKAGTGEGGLDRLLQPR</sequence>
<gene>
    <name evidence="4" type="ORF">Q5H94_16535</name>
</gene>
<feature type="signal peptide" evidence="1">
    <location>
        <begin position="1"/>
        <end position="22"/>
    </location>
</feature>
<feature type="domain" description="Peptidase M61 N-terminal" evidence="3">
    <location>
        <begin position="66"/>
        <end position="237"/>
    </location>
</feature>
<dbReference type="InterPro" id="IPR027268">
    <property type="entry name" value="Peptidase_M4/M1_CTD_sf"/>
</dbReference>
<evidence type="ECO:0000313" key="5">
    <source>
        <dbReference type="Proteomes" id="UP001176468"/>
    </source>
</evidence>
<protein>
    <submittedName>
        <fullName evidence="4">Peptidase M61</fullName>
    </submittedName>
</protein>
<dbReference type="InterPro" id="IPR040756">
    <property type="entry name" value="Peptidase_M61_N"/>
</dbReference>
<dbReference type="Pfam" id="PF17899">
    <property type="entry name" value="Peptidase_M61_N"/>
    <property type="match status" value="1"/>
</dbReference>
<evidence type="ECO:0000259" key="3">
    <source>
        <dbReference type="Pfam" id="PF17899"/>
    </source>
</evidence>
<dbReference type="Gene3D" id="2.30.42.10">
    <property type="match status" value="1"/>
</dbReference>
<evidence type="ECO:0000256" key="1">
    <source>
        <dbReference type="SAM" id="SignalP"/>
    </source>
</evidence>
<dbReference type="Gene3D" id="1.10.390.10">
    <property type="entry name" value="Neutral Protease Domain 2"/>
    <property type="match status" value="1"/>
</dbReference>
<dbReference type="Proteomes" id="UP001176468">
    <property type="component" value="Unassembled WGS sequence"/>
</dbReference>